<dbReference type="SUPFAM" id="SSF51230">
    <property type="entry name" value="Single hybrid motif"/>
    <property type="match status" value="1"/>
</dbReference>
<dbReference type="FunFam" id="2.40.50.100:FF:000003">
    <property type="entry name" value="Acetyl-CoA carboxylase biotin carboxyl carrier protein"/>
    <property type="match status" value="1"/>
</dbReference>
<dbReference type="InterPro" id="IPR050709">
    <property type="entry name" value="Biotin_Carboxyl_Carrier/Decarb"/>
</dbReference>
<evidence type="ECO:0000259" key="3">
    <source>
        <dbReference type="PROSITE" id="PS50968"/>
    </source>
</evidence>
<feature type="region of interest" description="Disordered" evidence="2">
    <location>
        <begin position="489"/>
        <end position="512"/>
    </location>
</feature>
<comment type="caution">
    <text evidence="4">The sequence shown here is derived from an EMBL/GenBank/DDBJ whole genome shotgun (WGS) entry which is preliminary data.</text>
</comment>
<dbReference type="PROSITE" id="PS50968">
    <property type="entry name" value="BIOTINYL_LIPOYL"/>
    <property type="match status" value="1"/>
</dbReference>
<dbReference type="PANTHER" id="PTHR45266">
    <property type="entry name" value="OXALOACETATE DECARBOXYLASE ALPHA CHAIN"/>
    <property type="match status" value="1"/>
</dbReference>
<dbReference type="KEGG" id="bbes:BESB_052700"/>
<feature type="domain" description="Lipoyl-binding" evidence="3">
    <location>
        <begin position="654"/>
        <end position="732"/>
    </location>
</feature>
<feature type="region of interest" description="Disordered" evidence="2">
    <location>
        <begin position="454"/>
        <end position="477"/>
    </location>
</feature>
<feature type="region of interest" description="Disordered" evidence="2">
    <location>
        <begin position="394"/>
        <end position="419"/>
    </location>
</feature>
<dbReference type="GeneID" id="40310199"/>
<dbReference type="Gene3D" id="2.40.50.100">
    <property type="match status" value="1"/>
</dbReference>
<dbReference type="EMBL" id="NWUJ01000004">
    <property type="protein sequence ID" value="PFH35619.1"/>
    <property type="molecule type" value="Genomic_DNA"/>
</dbReference>
<keyword evidence="1" id="KW-0092">Biotin</keyword>
<dbReference type="Pfam" id="PF00364">
    <property type="entry name" value="Biotin_lipoyl"/>
    <property type="match status" value="1"/>
</dbReference>
<proteinExistence type="predicted"/>
<evidence type="ECO:0000256" key="1">
    <source>
        <dbReference type="ARBA" id="ARBA00023267"/>
    </source>
</evidence>
<feature type="region of interest" description="Disordered" evidence="2">
    <location>
        <begin position="102"/>
        <end position="122"/>
    </location>
</feature>
<dbReference type="InterPro" id="IPR000089">
    <property type="entry name" value="Biotin_lipoyl"/>
</dbReference>
<organism evidence="4 5">
    <name type="scientific">Besnoitia besnoiti</name>
    <name type="common">Apicomplexan protozoan</name>
    <dbReference type="NCBI Taxonomy" id="94643"/>
    <lineage>
        <taxon>Eukaryota</taxon>
        <taxon>Sar</taxon>
        <taxon>Alveolata</taxon>
        <taxon>Apicomplexa</taxon>
        <taxon>Conoidasida</taxon>
        <taxon>Coccidia</taxon>
        <taxon>Eucoccidiorida</taxon>
        <taxon>Eimeriorina</taxon>
        <taxon>Sarcocystidae</taxon>
        <taxon>Besnoitia</taxon>
    </lineage>
</organism>
<dbReference type="OrthoDB" id="329862at2759"/>
<gene>
    <name evidence="4" type="ORF">BESB_052700</name>
</gene>
<dbReference type="AlphaFoldDB" id="A0A2A9MCL3"/>
<feature type="compositionally biased region" description="Polar residues" evidence="2">
    <location>
        <begin position="254"/>
        <end position="267"/>
    </location>
</feature>
<name>A0A2A9MCL3_BESBE</name>
<dbReference type="PANTHER" id="PTHR45266:SF3">
    <property type="entry name" value="OXALOACETATE DECARBOXYLASE ALPHA CHAIN"/>
    <property type="match status" value="1"/>
</dbReference>
<feature type="region of interest" description="Disordered" evidence="2">
    <location>
        <begin position="233"/>
        <end position="267"/>
    </location>
</feature>
<feature type="compositionally biased region" description="Basic and acidic residues" evidence="2">
    <location>
        <begin position="156"/>
        <end position="171"/>
    </location>
</feature>
<dbReference type="STRING" id="94643.A0A2A9MCL3"/>
<dbReference type="CDD" id="cd06850">
    <property type="entry name" value="biotinyl_domain"/>
    <property type="match status" value="1"/>
</dbReference>
<accession>A0A2A9MCL3</accession>
<evidence type="ECO:0000256" key="2">
    <source>
        <dbReference type="SAM" id="MobiDB-lite"/>
    </source>
</evidence>
<evidence type="ECO:0000313" key="5">
    <source>
        <dbReference type="Proteomes" id="UP000224006"/>
    </source>
</evidence>
<reference evidence="4 5" key="1">
    <citation type="submission" date="2017-09" db="EMBL/GenBank/DDBJ databases">
        <title>Genome sequencing of Besnoitia besnoiti strain Bb-Ger1.</title>
        <authorList>
            <person name="Schares G."/>
            <person name="Venepally P."/>
            <person name="Lorenzi H.A."/>
        </authorList>
    </citation>
    <scope>NUCLEOTIDE SEQUENCE [LARGE SCALE GENOMIC DNA]</scope>
    <source>
        <strain evidence="4 5">Bb-Ger1</strain>
    </source>
</reference>
<sequence>MHLTCVFASLVIMPSLKFFDRASFPLSLLLSLRPSTLLSLQKQFFRGLQERFSSARQVTGESQRLVGSLTAVAPSAGRRVHAAHLSAASTLGRREPFATNLFSKGNAERQGRGLAGTGPHAPDTMQFAPVSIGECIEETVPHVLAHAFLDNSSAESLKEPGLREHENEHKTRTTPSRTLTGRCARSPRSLRCPKEKQRVSVAPGRGEITGEGGRIIVARQDAKENVLRTWRGKPGPLGLDKKANRGLVHGNGIPTATRTETGKPSTLMTGDTWNWRSAYTAGAAHAKENDSLSEGKAHERAQGLLFALAAAVMTIHEHKRTLEAVAAGAGIPPALCFACPAPGSASPFAPLSPMSAALARMPWADFTGFRLNLPPVPVEFRLALSLSLAGSGHQSAGVPEQNQFQTSDRRPLQGLHPTAACPGVMVTESKQSVPEEELRSLPVSEGVFAALREKQQSSCGQTVERGTETRANSTNEQSAAVAQVWVLEVPGGPSNPSQREGGGEKGSVSQDGAEERLLPAARTAISPEGRLVYRVTGFSDVFVGVADVEIGKKGGPSQKEELTPALVIETSLQAPSETLHLRAAVFLDRPFDCGTMQREIEGTLPDLEDAFLVSGDEWKKHSATGKEELTIVPALGTVPLGKVVTAVMYRDDPAGSEGGGRRIDVRAPMNGRIIKIEVKEGDRVTKRAPLAVIEAMKMETAIRSPCNGVVASVHVATGAYTKPGQSLLQIFEDTSGKA</sequence>
<dbReference type="InterPro" id="IPR011053">
    <property type="entry name" value="Single_hybrid_motif"/>
</dbReference>
<keyword evidence="5" id="KW-1185">Reference proteome</keyword>
<evidence type="ECO:0000313" key="4">
    <source>
        <dbReference type="EMBL" id="PFH35619.1"/>
    </source>
</evidence>
<dbReference type="VEuPathDB" id="ToxoDB:BESB_052700"/>
<protein>
    <recommendedName>
        <fullName evidence="3">Lipoyl-binding domain-containing protein</fullName>
    </recommendedName>
</protein>
<dbReference type="Proteomes" id="UP000224006">
    <property type="component" value="Chromosome IV"/>
</dbReference>
<feature type="region of interest" description="Disordered" evidence="2">
    <location>
        <begin position="156"/>
        <end position="184"/>
    </location>
</feature>
<dbReference type="RefSeq" id="XP_029219628.1">
    <property type="nucleotide sequence ID" value="XM_029363705.1"/>
</dbReference>